<evidence type="ECO:0000313" key="1">
    <source>
        <dbReference type="EMBL" id="SEH05096.1"/>
    </source>
</evidence>
<gene>
    <name evidence="1" type="ORF">MBHS_00949</name>
</gene>
<dbReference type="AlphaFoldDB" id="A0A1H6F7R2"/>
<protein>
    <submittedName>
        <fullName evidence="1">Glycogen synthase</fullName>
    </submittedName>
</protein>
<dbReference type="Proteomes" id="UP000236724">
    <property type="component" value="Unassembled WGS sequence"/>
</dbReference>
<sequence>MKEPLLLSQDVHRIYSSKSLKKKFSEKENLQKQYGLTVGKKIFCLGMTLSISQKNKANLLVEIIEGLLEIGFQLVFLSSAEEEFQKPIE</sequence>
<evidence type="ECO:0000313" key="2">
    <source>
        <dbReference type="Proteomes" id="UP000236724"/>
    </source>
</evidence>
<proteinExistence type="predicted"/>
<organism evidence="1 2">
    <name type="scientific">Candidatus Venteria ishoeyi</name>
    <dbReference type="NCBI Taxonomy" id="1899563"/>
    <lineage>
        <taxon>Bacteria</taxon>
        <taxon>Pseudomonadati</taxon>
        <taxon>Pseudomonadota</taxon>
        <taxon>Gammaproteobacteria</taxon>
        <taxon>Thiotrichales</taxon>
        <taxon>Thiotrichaceae</taxon>
        <taxon>Venteria</taxon>
    </lineage>
</organism>
<keyword evidence="2" id="KW-1185">Reference proteome</keyword>
<accession>A0A1H6F7R2</accession>
<dbReference type="EMBL" id="FMSV02000156">
    <property type="protein sequence ID" value="SEH05096.1"/>
    <property type="molecule type" value="Genomic_DNA"/>
</dbReference>
<reference evidence="1 2" key="1">
    <citation type="submission" date="2016-10" db="EMBL/GenBank/DDBJ databases">
        <authorList>
            <person name="de Groot N.N."/>
        </authorList>
    </citation>
    <scope>NUCLEOTIDE SEQUENCE [LARGE SCALE GENOMIC DNA]</scope>
    <source>
        <strain evidence="1">MBHS1</strain>
    </source>
</reference>
<dbReference type="Gene3D" id="3.40.50.2000">
    <property type="entry name" value="Glycogen Phosphorylase B"/>
    <property type="match status" value="1"/>
</dbReference>
<dbReference type="RefSeq" id="WP_103919077.1">
    <property type="nucleotide sequence ID" value="NZ_FMSV02000156.1"/>
</dbReference>
<name>A0A1H6F7R2_9GAMM</name>